<keyword evidence="4" id="KW-1185">Reference proteome</keyword>
<gene>
    <name evidence="3" type="ORF">SAMN05421858_3669</name>
</gene>
<name>A0A1N7DJI7_9EURY</name>
<feature type="domain" description="Gfo/Idh/MocA-like oxidoreductase N-terminal" evidence="1">
    <location>
        <begin position="2"/>
        <end position="129"/>
    </location>
</feature>
<dbReference type="SUPFAM" id="SSF51735">
    <property type="entry name" value="NAD(P)-binding Rossmann-fold domains"/>
    <property type="match status" value="1"/>
</dbReference>
<dbReference type="Gene3D" id="3.30.360.10">
    <property type="entry name" value="Dihydrodipicolinate Reductase, domain 2"/>
    <property type="match status" value="1"/>
</dbReference>
<dbReference type="EMBL" id="FTNO01000004">
    <property type="protein sequence ID" value="SIR75935.1"/>
    <property type="molecule type" value="Genomic_DNA"/>
</dbReference>
<protein>
    <submittedName>
        <fullName evidence="3">Predicted dehydrogenase</fullName>
    </submittedName>
</protein>
<dbReference type="InterPro" id="IPR036291">
    <property type="entry name" value="NAD(P)-bd_dom_sf"/>
</dbReference>
<feature type="domain" description="GFO/IDH/MocA-like oxidoreductase" evidence="2">
    <location>
        <begin position="151"/>
        <end position="247"/>
    </location>
</feature>
<dbReference type="PANTHER" id="PTHR43249:SF1">
    <property type="entry name" value="D-GLUCOSIDE 3-DEHYDROGENASE"/>
    <property type="match status" value="1"/>
</dbReference>
<proteinExistence type="predicted"/>
<reference evidence="4" key="1">
    <citation type="submission" date="2017-01" db="EMBL/GenBank/DDBJ databases">
        <authorList>
            <person name="Varghese N."/>
            <person name="Submissions S."/>
        </authorList>
    </citation>
    <scope>NUCLEOTIDE SEQUENCE [LARGE SCALE GENOMIC DNA]</scope>
    <source>
        <strain evidence="4">CGMCC 1.7737</strain>
    </source>
</reference>
<organism evidence="3 4">
    <name type="scientific">Haladaptatus litoreus</name>
    <dbReference type="NCBI Taxonomy" id="553468"/>
    <lineage>
        <taxon>Archaea</taxon>
        <taxon>Methanobacteriati</taxon>
        <taxon>Methanobacteriota</taxon>
        <taxon>Stenosarchaea group</taxon>
        <taxon>Halobacteria</taxon>
        <taxon>Halobacteriales</taxon>
        <taxon>Haladaptataceae</taxon>
        <taxon>Haladaptatus</taxon>
    </lineage>
</organism>
<dbReference type="PANTHER" id="PTHR43249">
    <property type="entry name" value="UDP-N-ACETYL-2-AMINO-2-DEOXY-D-GLUCURONATE OXIDASE"/>
    <property type="match status" value="1"/>
</dbReference>
<evidence type="ECO:0000259" key="1">
    <source>
        <dbReference type="Pfam" id="PF01408"/>
    </source>
</evidence>
<sequence length="331" mass="36259">MGFIGAGGIASVHLETLDNAIDEGLKTHNGNSIDVELAAIADVDESRAREAAASRNAATYTDGVELLQSESIDAVVVAVPPFAHGEYERTAAKYGVDLFIEKPVDLSIDTARETARRIEESNILAQVGYVCRYGRITDRALELLDGRQIGHIDSTYWAPIPETSWWREQACSGGQIVEQSTHVYDLHRYLAGEVTDATGSGTDQLLVDEIDFQDATSVTLDHESGTVSHISSTCTSPTFRFEVRISAEDAYLELDYSDHSLSGTVDGDVVQFETDDDWYSREFEAFIRAVAERGRARSGTSKGIDVRSDFEDAVKTLDLTLTAREVSESCK</sequence>
<evidence type="ECO:0000313" key="3">
    <source>
        <dbReference type="EMBL" id="SIR75935.1"/>
    </source>
</evidence>
<dbReference type="Proteomes" id="UP000186914">
    <property type="component" value="Unassembled WGS sequence"/>
</dbReference>
<evidence type="ECO:0000313" key="4">
    <source>
        <dbReference type="Proteomes" id="UP000186914"/>
    </source>
</evidence>
<dbReference type="Pfam" id="PF01408">
    <property type="entry name" value="GFO_IDH_MocA"/>
    <property type="match status" value="1"/>
</dbReference>
<dbReference type="InterPro" id="IPR052515">
    <property type="entry name" value="Gfo/Idh/MocA_Oxidoreductase"/>
</dbReference>
<dbReference type="Gene3D" id="3.40.50.720">
    <property type="entry name" value="NAD(P)-binding Rossmann-like Domain"/>
    <property type="match status" value="1"/>
</dbReference>
<accession>A0A1N7DJI7</accession>
<dbReference type="InterPro" id="IPR055170">
    <property type="entry name" value="GFO_IDH_MocA-like_dom"/>
</dbReference>
<dbReference type="InterPro" id="IPR000683">
    <property type="entry name" value="Gfo/Idh/MocA-like_OxRdtase_N"/>
</dbReference>
<dbReference type="Pfam" id="PF22725">
    <property type="entry name" value="GFO_IDH_MocA_C3"/>
    <property type="match status" value="1"/>
</dbReference>
<evidence type="ECO:0000259" key="2">
    <source>
        <dbReference type="Pfam" id="PF22725"/>
    </source>
</evidence>
<dbReference type="SUPFAM" id="SSF55347">
    <property type="entry name" value="Glyceraldehyde-3-phosphate dehydrogenase-like, C-terminal domain"/>
    <property type="match status" value="1"/>
</dbReference>
<dbReference type="GO" id="GO:0000166">
    <property type="term" value="F:nucleotide binding"/>
    <property type="evidence" value="ECO:0007669"/>
    <property type="project" value="InterPro"/>
</dbReference>
<dbReference type="AlphaFoldDB" id="A0A1N7DJI7"/>